<gene>
    <name evidence="1" type="ORF">MM171A00973_0022</name>
    <name evidence="2" type="ORF">MM171B00522_0006</name>
</gene>
<dbReference type="EMBL" id="MT143655">
    <property type="protein sequence ID" value="QJA99537.1"/>
    <property type="molecule type" value="Genomic_DNA"/>
</dbReference>
<reference evidence="1" key="1">
    <citation type="submission" date="2020-03" db="EMBL/GenBank/DDBJ databases">
        <title>The deep terrestrial virosphere.</title>
        <authorList>
            <person name="Holmfeldt K."/>
            <person name="Nilsson E."/>
            <person name="Simone D."/>
            <person name="Lopez-Fernandez M."/>
            <person name="Wu X."/>
            <person name="de Brujin I."/>
            <person name="Lundin D."/>
            <person name="Andersson A."/>
            <person name="Bertilsson S."/>
            <person name="Dopson M."/>
        </authorList>
    </citation>
    <scope>NUCLEOTIDE SEQUENCE</scope>
    <source>
        <strain evidence="1">MM171A00973</strain>
        <strain evidence="2">MM171B00522</strain>
    </source>
</reference>
<proteinExistence type="predicted"/>
<protein>
    <submittedName>
        <fullName evidence="1">Uncharacterized protein</fullName>
    </submittedName>
</protein>
<dbReference type="AlphaFoldDB" id="A0A6M3LW68"/>
<name>A0A6M3LW68_9ZZZZ</name>
<sequence length="123" mass="13952">MVMIFSNPIVRAYLLAHGLVYTFRKRHPKTADGVRLKTGKDWATNKRTGKKIADIRVTPIEPIDSTNMGRILTKYVRESGFYIGHGRVDYAVVAWAQAINSLNPDEPTQGWIYQVEVRETDGC</sequence>
<organism evidence="1">
    <name type="scientific">viral metagenome</name>
    <dbReference type="NCBI Taxonomy" id="1070528"/>
    <lineage>
        <taxon>unclassified sequences</taxon>
        <taxon>metagenomes</taxon>
        <taxon>organismal metagenomes</taxon>
    </lineage>
</organism>
<evidence type="ECO:0000313" key="1">
    <source>
        <dbReference type="EMBL" id="QJA99537.1"/>
    </source>
</evidence>
<evidence type="ECO:0000313" key="2">
    <source>
        <dbReference type="EMBL" id="QJB03926.1"/>
    </source>
</evidence>
<accession>A0A6M3LW68</accession>
<dbReference type="EMBL" id="MT143866">
    <property type="protein sequence ID" value="QJB03926.1"/>
    <property type="molecule type" value="Genomic_DNA"/>
</dbReference>